<dbReference type="PANTHER" id="PTHR45614">
    <property type="entry name" value="MYB PROTEIN-RELATED"/>
    <property type="match status" value="1"/>
</dbReference>
<dbReference type="InterPro" id="IPR050560">
    <property type="entry name" value="MYB_TF"/>
</dbReference>
<protein>
    <submittedName>
        <fullName evidence="3">Myb-like DNA-binding domain containing protein</fullName>
    </submittedName>
</protein>
<evidence type="ECO:0000313" key="3">
    <source>
        <dbReference type="EMBL" id="OHS99489.1"/>
    </source>
</evidence>
<dbReference type="Gene3D" id="1.10.10.60">
    <property type="entry name" value="Homeodomain-like"/>
    <property type="match status" value="2"/>
</dbReference>
<gene>
    <name evidence="3" type="ORF">TRFO_34071</name>
</gene>
<keyword evidence="4" id="KW-1185">Reference proteome</keyword>
<proteinExistence type="predicted"/>
<evidence type="ECO:0000259" key="1">
    <source>
        <dbReference type="PROSITE" id="PS50090"/>
    </source>
</evidence>
<dbReference type="PROSITE" id="PS51294">
    <property type="entry name" value="HTH_MYB"/>
    <property type="match status" value="2"/>
</dbReference>
<organism evidence="3 4">
    <name type="scientific">Tritrichomonas foetus</name>
    <dbReference type="NCBI Taxonomy" id="1144522"/>
    <lineage>
        <taxon>Eukaryota</taxon>
        <taxon>Metamonada</taxon>
        <taxon>Parabasalia</taxon>
        <taxon>Tritrichomonadida</taxon>
        <taxon>Tritrichomonadidae</taxon>
        <taxon>Tritrichomonas</taxon>
    </lineage>
</organism>
<dbReference type="GO" id="GO:0000978">
    <property type="term" value="F:RNA polymerase II cis-regulatory region sequence-specific DNA binding"/>
    <property type="evidence" value="ECO:0007669"/>
    <property type="project" value="TreeGrafter"/>
</dbReference>
<feature type="domain" description="HTH myb-type" evidence="2">
    <location>
        <begin position="71"/>
        <end position="121"/>
    </location>
</feature>
<dbReference type="AlphaFoldDB" id="A0A1J4JLD9"/>
<name>A0A1J4JLD9_9EUKA</name>
<dbReference type="SUPFAM" id="SSF46689">
    <property type="entry name" value="Homeodomain-like"/>
    <property type="match status" value="1"/>
</dbReference>
<accession>A0A1J4JLD9</accession>
<dbReference type="PANTHER" id="PTHR45614:SF253">
    <property type="entry name" value="CHROMOSOME UNDETERMINED SCAFFOLD_38, WHOLE GENOME SHOTGUN SEQUENCE"/>
    <property type="match status" value="1"/>
</dbReference>
<feature type="domain" description="Myb-like" evidence="1">
    <location>
        <begin position="67"/>
        <end position="117"/>
    </location>
</feature>
<dbReference type="GO" id="GO:0005634">
    <property type="term" value="C:nucleus"/>
    <property type="evidence" value="ECO:0007669"/>
    <property type="project" value="TreeGrafter"/>
</dbReference>
<dbReference type="EMBL" id="MLAK01001003">
    <property type="protein sequence ID" value="OHS99489.1"/>
    <property type="molecule type" value="Genomic_DNA"/>
</dbReference>
<dbReference type="OrthoDB" id="2143914at2759"/>
<dbReference type="CDD" id="cd00167">
    <property type="entry name" value="SANT"/>
    <property type="match status" value="2"/>
</dbReference>
<evidence type="ECO:0000313" key="4">
    <source>
        <dbReference type="Proteomes" id="UP000179807"/>
    </source>
</evidence>
<dbReference type="PROSITE" id="PS50090">
    <property type="entry name" value="MYB_LIKE"/>
    <property type="match status" value="2"/>
</dbReference>
<reference evidence="3" key="1">
    <citation type="submission" date="2016-10" db="EMBL/GenBank/DDBJ databases">
        <authorList>
            <person name="Benchimol M."/>
            <person name="Almeida L.G."/>
            <person name="Vasconcelos A.T."/>
            <person name="Perreira-Neves A."/>
            <person name="Rosa I.A."/>
            <person name="Tasca T."/>
            <person name="Bogo M.R."/>
            <person name="de Souza W."/>
        </authorList>
    </citation>
    <scope>NUCLEOTIDE SEQUENCE [LARGE SCALE GENOMIC DNA]</scope>
    <source>
        <strain evidence="3">K</strain>
    </source>
</reference>
<dbReference type="GeneID" id="94844155"/>
<dbReference type="GO" id="GO:0000981">
    <property type="term" value="F:DNA-binding transcription factor activity, RNA polymerase II-specific"/>
    <property type="evidence" value="ECO:0007669"/>
    <property type="project" value="TreeGrafter"/>
</dbReference>
<evidence type="ECO:0000259" key="2">
    <source>
        <dbReference type="PROSITE" id="PS51294"/>
    </source>
</evidence>
<sequence>MDVSISPKMKVTKKYEVKPHSKFSLSEDQQLFALVQVFGEQKWRIIAKMMKNRNSRQCRERWNYYLNPKLNRNEWTQEEDDLIQKLYEDHGSRWVLFTKFFKRRTDAMIKNRFNQLKRHQEKNTFEFNKISNVQNDHDVNDIDLNLDIEYTEMNEQFDTDIFDRDEIFDEFIFY</sequence>
<comment type="caution">
    <text evidence="3">The sequence shown here is derived from an EMBL/GenBank/DDBJ whole genome shotgun (WGS) entry which is preliminary data.</text>
</comment>
<dbReference type="InterPro" id="IPR001005">
    <property type="entry name" value="SANT/Myb"/>
</dbReference>
<dbReference type="Proteomes" id="UP000179807">
    <property type="component" value="Unassembled WGS sequence"/>
</dbReference>
<dbReference type="RefSeq" id="XP_068352626.1">
    <property type="nucleotide sequence ID" value="XM_068509451.1"/>
</dbReference>
<dbReference type="Pfam" id="PF13921">
    <property type="entry name" value="Myb_DNA-bind_6"/>
    <property type="match status" value="1"/>
</dbReference>
<dbReference type="InterPro" id="IPR009057">
    <property type="entry name" value="Homeodomain-like_sf"/>
</dbReference>
<dbReference type="InterPro" id="IPR017930">
    <property type="entry name" value="Myb_dom"/>
</dbReference>
<feature type="domain" description="Myb-like" evidence="1">
    <location>
        <begin position="21"/>
        <end position="66"/>
    </location>
</feature>
<feature type="domain" description="HTH myb-type" evidence="2">
    <location>
        <begin position="18"/>
        <end position="70"/>
    </location>
</feature>
<dbReference type="SMART" id="SM00717">
    <property type="entry name" value="SANT"/>
    <property type="match status" value="2"/>
</dbReference>
<dbReference type="VEuPathDB" id="TrichDB:TRFO_34071"/>